<evidence type="ECO:0000313" key="1">
    <source>
        <dbReference type="EMBL" id="AKH46954.1"/>
    </source>
</evidence>
<reference evidence="1" key="2">
    <citation type="submission" date="2015-03" db="EMBL/GenBank/DDBJ databases">
        <authorList>
            <person name="Chow C.-E.T."/>
            <person name="Winget D.M."/>
            <person name="White R.A.III."/>
            <person name="Hallam S.J."/>
            <person name="Suttle C.A."/>
        </authorList>
    </citation>
    <scope>NUCLEOTIDE SEQUENCE</scope>
    <source>
        <strain evidence="1">Anoxic2_4</strain>
    </source>
</reference>
<reference evidence="1" key="1">
    <citation type="journal article" date="2015" name="Front. Microbiol.">
        <title>Combining genomic sequencing methods to explore viral diversity and reveal potential virus-host interactions.</title>
        <authorList>
            <person name="Chow C.E."/>
            <person name="Winget D.M."/>
            <person name="White R.A.III."/>
            <person name="Hallam S.J."/>
            <person name="Suttle C.A."/>
        </authorList>
    </citation>
    <scope>NUCLEOTIDE SEQUENCE</scope>
    <source>
        <strain evidence="1">Anoxic2_4</strain>
    </source>
</reference>
<organism evidence="1">
    <name type="scientific">uncultured marine virus</name>
    <dbReference type="NCBI Taxonomy" id="186617"/>
    <lineage>
        <taxon>Viruses</taxon>
        <taxon>environmental samples</taxon>
    </lineage>
</organism>
<sequence length="54" mass="7044">MYWMYYKSMFYQRWTLICQSGNKTSCFSHLIRFRNTTQMWQSCTFRQWIRWWLI</sequence>
<accession>A0A0F7L333</accession>
<dbReference type="EMBL" id="KR029588">
    <property type="protein sequence ID" value="AKH46954.1"/>
    <property type="molecule type" value="Genomic_DNA"/>
</dbReference>
<name>A0A0F7L333_9VIRU</name>
<proteinExistence type="predicted"/>
<protein>
    <submittedName>
        <fullName evidence="1">Uncharacterized protein</fullName>
    </submittedName>
</protein>